<reference evidence="2 3" key="1">
    <citation type="submission" date="2019-01" db="EMBL/GenBank/DDBJ databases">
        <title>Sequencing of cultivated peanut Arachis hypogaea provides insights into genome evolution and oil improvement.</title>
        <authorList>
            <person name="Chen X."/>
        </authorList>
    </citation>
    <scope>NUCLEOTIDE SEQUENCE [LARGE SCALE GENOMIC DNA]</scope>
    <source>
        <strain evidence="3">cv. Fuhuasheng</strain>
        <tissue evidence="2">Leaves</tissue>
    </source>
</reference>
<gene>
    <name evidence="2" type="ORF">Ahy_B09g094964</name>
</gene>
<dbReference type="InterPro" id="IPR032675">
    <property type="entry name" value="LRR_dom_sf"/>
</dbReference>
<keyword evidence="3" id="KW-1185">Reference proteome</keyword>
<dbReference type="CDD" id="cd22160">
    <property type="entry name" value="F-box_AtFBL13-like"/>
    <property type="match status" value="2"/>
</dbReference>
<dbReference type="SUPFAM" id="SSF81383">
    <property type="entry name" value="F-box domain"/>
    <property type="match status" value="2"/>
</dbReference>
<dbReference type="InterPro" id="IPR053781">
    <property type="entry name" value="F-box_AtFBL13-like"/>
</dbReference>
<dbReference type="InterPro" id="IPR050232">
    <property type="entry name" value="FBL13/AtMIF1-like"/>
</dbReference>
<dbReference type="InterPro" id="IPR001810">
    <property type="entry name" value="F-box_dom"/>
</dbReference>
<feature type="domain" description="F-box" evidence="1">
    <location>
        <begin position="450"/>
        <end position="496"/>
    </location>
</feature>
<sequence>MDMDRISLLPNSILCDILSYLPTKQAVSTSILSHRWRHVWKDLQVLDIEDIPFWSHRKWEEDRIDSCVNAILSQRNADYPIQKFRLTSYKNSEDLILPRLDAHIMLAWLDEDLILPWLDAVIGPHLHEFYLCIDLRRNIKLPESIFTCVSLKSLVLKRDIYLNYYPEFPNVYLPSLKNLELDFLSVNPSKLLSGCPVLEILKLTLRNTTREGFHVHEPTIQMPRTLKSLTFEDYSSFMEKIDVREIYTPFLEYLHIRTEAWANPGLQVSVINFPNMVEAHLDIFHERVEHGAWVLELFQALRETKLLALKYETTQCLFSAPAFEFPEFLRLLKLEVDLPCFNTNFFLNFLHNCHVLEALGYYSHPYNGPTPPTTVPNCVTSCLKSFEFREYQDSANEHEFIAYLLQRGLVLNTVTIHLKSNLDQETKCNIVRGLSAIPREAKPEENTIKEDLISNLPDPVLCHILSFLPTRSAVATGILSRRWRHVWKDLQVLDIYGRPFMAPAQEAKFIASVDAIFAQRNPLPIKSFRLCCGLTDDESLDMWVQACVGPHLRTLYLDVTLSCLELFLPRDVFTCKSLVSLVLKCEFILDNLPYKVCLPSLKNMELDLTDVDCDNLLSGCPVLRTLNVRLTEPFQNKWVELHRIRMPRTLRRLIFQESRPSHNDIGHLEINTPYLEYLHLKIQSPCLRFVVGKFPKIMEAHLDIFQCVELEHDVDWVAKLLKALCKTKFLALKYCTTQCLFQAAALELPKFHSLLHLELDFLSFNFNFVMNMLHNCHMLQVFALHNRKRYYSHPLEYAGPEPPTGVPNCVTSHLKTFKFRGYEDTTDEHELTAYLLERGLVLETATIHPTSDFELLTKYYILKGLSALPRGSNICQIKFDTLD</sequence>
<dbReference type="InterPro" id="IPR055411">
    <property type="entry name" value="LRR_FXL15/At3g58940/PEG3-like"/>
</dbReference>
<dbReference type="SMART" id="SM00579">
    <property type="entry name" value="FBD"/>
    <property type="match status" value="2"/>
</dbReference>
<dbReference type="Pfam" id="PF24758">
    <property type="entry name" value="LRR_At5g56370"/>
    <property type="match status" value="2"/>
</dbReference>
<dbReference type="Pfam" id="PF00646">
    <property type="entry name" value="F-box"/>
    <property type="match status" value="2"/>
</dbReference>
<dbReference type="InterPro" id="IPR006566">
    <property type="entry name" value="FBD"/>
</dbReference>
<dbReference type="Pfam" id="PF08387">
    <property type="entry name" value="FBD"/>
    <property type="match status" value="2"/>
</dbReference>
<dbReference type="Gene3D" id="1.20.1280.50">
    <property type="match status" value="1"/>
</dbReference>
<proteinExistence type="predicted"/>
<dbReference type="PROSITE" id="PS50181">
    <property type="entry name" value="FBOX"/>
    <property type="match status" value="2"/>
</dbReference>
<dbReference type="Proteomes" id="UP000289738">
    <property type="component" value="Chromosome B09"/>
</dbReference>
<comment type="caution">
    <text evidence="2">The sequence shown here is derived from an EMBL/GenBank/DDBJ whole genome shotgun (WGS) entry which is preliminary data.</text>
</comment>
<protein>
    <recommendedName>
        <fullName evidence="1">F-box domain-containing protein</fullName>
    </recommendedName>
</protein>
<dbReference type="InterPro" id="IPR036047">
    <property type="entry name" value="F-box-like_dom_sf"/>
</dbReference>
<name>A0A444XCI6_ARAHY</name>
<dbReference type="SUPFAM" id="SSF52047">
    <property type="entry name" value="RNI-like"/>
    <property type="match status" value="1"/>
</dbReference>
<dbReference type="EMBL" id="SDMP01000019">
    <property type="protein sequence ID" value="RYQ87444.1"/>
    <property type="molecule type" value="Genomic_DNA"/>
</dbReference>
<dbReference type="PANTHER" id="PTHR31900:SF34">
    <property type="entry name" value="EMB|CAB62440.1-RELATED"/>
    <property type="match status" value="1"/>
</dbReference>
<organism evidence="2 3">
    <name type="scientific">Arachis hypogaea</name>
    <name type="common">Peanut</name>
    <dbReference type="NCBI Taxonomy" id="3818"/>
    <lineage>
        <taxon>Eukaryota</taxon>
        <taxon>Viridiplantae</taxon>
        <taxon>Streptophyta</taxon>
        <taxon>Embryophyta</taxon>
        <taxon>Tracheophyta</taxon>
        <taxon>Spermatophyta</taxon>
        <taxon>Magnoliopsida</taxon>
        <taxon>eudicotyledons</taxon>
        <taxon>Gunneridae</taxon>
        <taxon>Pentapetalae</taxon>
        <taxon>rosids</taxon>
        <taxon>fabids</taxon>
        <taxon>Fabales</taxon>
        <taxon>Fabaceae</taxon>
        <taxon>Papilionoideae</taxon>
        <taxon>50 kb inversion clade</taxon>
        <taxon>dalbergioids sensu lato</taxon>
        <taxon>Dalbergieae</taxon>
        <taxon>Pterocarpus clade</taxon>
        <taxon>Arachis</taxon>
    </lineage>
</organism>
<dbReference type="SMART" id="SM00256">
    <property type="entry name" value="FBOX"/>
    <property type="match status" value="2"/>
</dbReference>
<dbReference type="PANTHER" id="PTHR31900">
    <property type="entry name" value="F-BOX/RNI SUPERFAMILY PROTEIN-RELATED"/>
    <property type="match status" value="1"/>
</dbReference>
<evidence type="ECO:0000313" key="2">
    <source>
        <dbReference type="EMBL" id="RYQ87444.1"/>
    </source>
</evidence>
<evidence type="ECO:0000313" key="3">
    <source>
        <dbReference type="Proteomes" id="UP000289738"/>
    </source>
</evidence>
<accession>A0A444XCI6</accession>
<feature type="domain" description="F-box" evidence="1">
    <location>
        <begin position="3"/>
        <end position="57"/>
    </location>
</feature>
<evidence type="ECO:0000259" key="1">
    <source>
        <dbReference type="PROSITE" id="PS50181"/>
    </source>
</evidence>
<dbReference type="AlphaFoldDB" id="A0A444XCI6"/>
<dbReference type="Gene3D" id="3.80.10.10">
    <property type="entry name" value="Ribonuclease Inhibitor"/>
    <property type="match status" value="1"/>
</dbReference>